<dbReference type="EMBL" id="VMBG01000001">
    <property type="protein sequence ID" value="TSJ79222.1"/>
    <property type="molecule type" value="Genomic_DNA"/>
</dbReference>
<evidence type="ECO:0000313" key="3">
    <source>
        <dbReference type="Proteomes" id="UP000315648"/>
    </source>
</evidence>
<evidence type="ECO:0000313" key="2">
    <source>
        <dbReference type="EMBL" id="TSJ79222.1"/>
    </source>
</evidence>
<sequence length="212" mass="23457">MLSSLKKPSDKSAVTVPAWHPNFRNFERLPDTKVVRTSFFTNGLAVFIACVLAVYVGYKEYALREMTIETENASSAIRKNKPASDQAVVEYKKFQEQEKKVLALRDFLSTSGMPLSDLILRLGSALPASITLNNIEYQSTAVLIRGRIEGASDEASGRAVAFVDTLRKDEAFSKLFGEVSLSSIVRDPGTGQMRFQIDLTFKSLPTKAVPKK</sequence>
<name>A0A556QRH0_9BACT</name>
<keyword evidence="3" id="KW-1185">Reference proteome</keyword>
<dbReference type="AlphaFoldDB" id="A0A556QRH0"/>
<keyword evidence="1" id="KW-1133">Transmembrane helix</keyword>
<protein>
    <submittedName>
        <fullName evidence="2">PilN domain-containing protein</fullName>
    </submittedName>
</protein>
<dbReference type="OrthoDB" id="196172at2"/>
<keyword evidence="1" id="KW-0472">Membrane</keyword>
<feature type="transmembrane region" description="Helical" evidence="1">
    <location>
        <begin position="39"/>
        <end position="58"/>
    </location>
</feature>
<organism evidence="2 3">
    <name type="scientific">Rariglobus hedericola</name>
    <dbReference type="NCBI Taxonomy" id="2597822"/>
    <lineage>
        <taxon>Bacteria</taxon>
        <taxon>Pseudomonadati</taxon>
        <taxon>Verrucomicrobiota</taxon>
        <taxon>Opitutia</taxon>
        <taxon>Opitutales</taxon>
        <taxon>Opitutaceae</taxon>
        <taxon>Rariglobus</taxon>
    </lineage>
</organism>
<comment type="caution">
    <text evidence="2">The sequence shown here is derived from an EMBL/GenBank/DDBJ whole genome shotgun (WGS) entry which is preliminary data.</text>
</comment>
<reference evidence="2 3" key="1">
    <citation type="submission" date="2019-07" db="EMBL/GenBank/DDBJ databases">
        <title>Description of 53C-WASEF.</title>
        <authorList>
            <person name="Pitt A."/>
            <person name="Hahn M.W."/>
        </authorList>
    </citation>
    <scope>NUCLEOTIDE SEQUENCE [LARGE SCALE GENOMIC DNA]</scope>
    <source>
        <strain evidence="2 3">53C-WASEF</strain>
    </source>
</reference>
<accession>A0A556QRH0</accession>
<evidence type="ECO:0000256" key="1">
    <source>
        <dbReference type="SAM" id="Phobius"/>
    </source>
</evidence>
<dbReference type="Proteomes" id="UP000315648">
    <property type="component" value="Unassembled WGS sequence"/>
</dbReference>
<gene>
    <name evidence="2" type="ORF">FPL22_07995</name>
</gene>
<proteinExistence type="predicted"/>
<dbReference type="RefSeq" id="WP_144229565.1">
    <property type="nucleotide sequence ID" value="NZ_CBCRVV010000018.1"/>
</dbReference>
<keyword evidence="1" id="KW-0812">Transmembrane</keyword>